<keyword evidence="2" id="KW-0812">Transmembrane</keyword>
<feature type="compositionally biased region" description="Pro residues" evidence="1">
    <location>
        <begin position="160"/>
        <end position="173"/>
    </location>
</feature>
<dbReference type="Proteomes" id="UP001139648">
    <property type="component" value="Unassembled WGS sequence"/>
</dbReference>
<feature type="transmembrane region" description="Helical" evidence="2">
    <location>
        <begin position="77"/>
        <end position="99"/>
    </location>
</feature>
<sequence>MLSYILTIFNLIVSLVVLLGGVALMAMRRKEHGRASVVGMVGCIMLLLGGVIGGVFSLMLPNLVESLGMRGFTPVSLIVNVAVMLLQAVGTALLVWAVIMPRNQPQPTAQGAWQPQPEWQPGQPDWQGGSQPGQPGWQPGPQPGQPGPQPGQPGWHPGPQQQPPGWQTPPQPPFGQGQG</sequence>
<accession>A0A9X2GFU7</accession>
<name>A0A9X2GFU7_9ACTN</name>
<organism evidence="3 4">
    <name type="scientific">Nonomuraea thailandensis</name>
    <dbReference type="NCBI Taxonomy" id="1188745"/>
    <lineage>
        <taxon>Bacteria</taxon>
        <taxon>Bacillati</taxon>
        <taxon>Actinomycetota</taxon>
        <taxon>Actinomycetes</taxon>
        <taxon>Streptosporangiales</taxon>
        <taxon>Streptosporangiaceae</taxon>
        <taxon>Nonomuraea</taxon>
    </lineage>
</organism>
<comment type="caution">
    <text evidence="3">The sequence shown here is derived from an EMBL/GenBank/DDBJ whole genome shotgun (WGS) entry which is preliminary data.</text>
</comment>
<proteinExistence type="predicted"/>
<feature type="compositionally biased region" description="Pro residues" evidence="1">
    <location>
        <begin position="138"/>
        <end position="151"/>
    </location>
</feature>
<evidence type="ECO:0000313" key="3">
    <source>
        <dbReference type="EMBL" id="MCP2353883.1"/>
    </source>
</evidence>
<evidence type="ECO:0000256" key="2">
    <source>
        <dbReference type="SAM" id="Phobius"/>
    </source>
</evidence>
<keyword evidence="2" id="KW-0472">Membrane</keyword>
<dbReference type="AlphaFoldDB" id="A0A9X2GFU7"/>
<feature type="transmembrane region" description="Helical" evidence="2">
    <location>
        <begin position="37"/>
        <end position="57"/>
    </location>
</feature>
<reference evidence="3" key="1">
    <citation type="submission" date="2022-06" db="EMBL/GenBank/DDBJ databases">
        <title>Sequencing the genomes of 1000 actinobacteria strains.</title>
        <authorList>
            <person name="Klenk H.-P."/>
        </authorList>
    </citation>
    <scope>NUCLEOTIDE SEQUENCE</scope>
    <source>
        <strain evidence="3">DSM 46694</strain>
    </source>
</reference>
<feature type="compositionally biased region" description="Low complexity" evidence="1">
    <location>
        <begin position="110"/>
        <end position="137"/>
    </location>
</feature>
<gene>
    <name evidence="3" type="ORF">HD597_000903</name>
</gene>
<dbReference type="RefSeq" id="WP_253740398.1">
    <property type="nucleotide sequence ID" value="NZ_BAABKA010000033.1"/>
</dbReference>
<keyword evidence="2" id="KW-1133">Transmembrane helix</keyword>
<feature type="transmembrane region" description="Helical" evidence="2">
    <location>
        <begin position="6"/>
        <end position="25"/>
    </location>
</feature>
<evidence type="ECO:0000256" key="1">
    <source>
        <dbReference type="SAM" id="MobiDB-lite"/>
    </source>
</evidence>
<evidence type="ECO:0000313" key="4">
    <source>
        <dbReference type="Proteomes" id="UP001139648"/>
    </source>
</evidence>
<feature type="region of interest" description="Disordered" evidence="1">
    <location>
        <begin position="106"/>
        <end position="179"/>
    </location>
</feature>
<protein>
    <submittedName>
        <fullName evidence="3">Uncharacterized protein</fullName>
    </submittedName>
</protein>
<keyword evidence="4" id="KW-1185">Reference proteome</keyword>
<dbReference type="EMBL" id="JAMZEB010000002">
    <property type="protein sequence ID" value="MCP2353883.1"/>
    <property type="molecule type" value="Genomic_DNA"/>
</dbReference>